<name>A0ABM3HGN9_9MYRT</name>
<dbReference type="Proteomes" id="UP000827889">
    <property type="component" value="Chromosome 5"/>
</dbReference>
<reference evidence="2" key="1">
    <citation type="submission" date="2025-08" db="UniProtKB">
        <authorList>
            <consortium name="RefSeq"/>
        </authorList>
    </citation>
    <scope>IDENTIFICATION</scope>
    <source>
        <tissue evidence="2">Leaf</tissue>
    </source>
</reference>
<evidence type="ECO:0000313" key="2">
    <source>
        <dbReference type="RefSeq" id="XP_048135757.1"/>
    </source>
</evidence>
<dbReference type="CDD" id="cd00303">
    <property type="entry name" value="retropepsin_like"/>
    <property type="match status" value="1"/>
</dbReference>
<accession>A0ABM3HGN9</accession>
<protein>
    <submittedName>
        <fullName evidence="2">Uncharacterized protein LOC125315335</fullName>
    </submittedName>
</protein>
<dbReference type="GeneID" id="125315335"/>
<gene>
    <name evidence="2" type="primary">LOC125315335</name>
</gene>
<proteinExistence type="predicted"/>
<sequence length="184" mass="20904">MRKNVPPIDIPQENQQRQRTVGKVFEMTEEDAAASNAVVASDVSMASRYAYALFDPGATHSFVSMEFAKKLDVPPKSLDCDLCVDTPTRDFLIVDHVFKRCMLWIDDVKMHVDLAEFFFLGSCKVIFPRLISVLQARKLLKKGCHGYLAYVRDTNKEVVKLENVPVVRDFPDVFPKDLPSLPPR</sequence>
<organism evidence="1 2">
    <name type="scientific">Rhodamnia argentea</name>
    <dbReference type="NCBI Taxonomy" id="178133"/>
    <lineage>
        <taxon>Eukaryota</taxon>
        <taxon>Viridiplantae</taxon>
        <taxon>Streptophyta</taxon>
        <taxon>Embryophyta</taxon>
        <taxon>Tracheophyta</taxon>
        <taxon>Spermatophyta</taxon>
        <taxon>Magnoliopsida</taxon>
        <taxon>eudicotyledons</taxon>
        <taxon>Gunneridae</taxon>
        <taxon>Pentapetalae</taxon>
        <taxon>rosids</taxon>
        <taxon>malvids</taxon>
        <taxon>Myrtales</taxon>
        <taxon>Myrtaceae</taxon>
        <taxon>Myrtoideae</taxon>
        <taxon>Myrteae</taxon>
        <taxon>Australasian group</taxon>
        <taxon>Rhodamnia</taxon>
    </lineage>
</organism>
<dbReference type="RefSeq" id="XP_048135757.1">
    <property type="nucleotide sequence ID" value="XM_048279800.1"/>
</dbReference>
<evidence type="ECO:0000313" key="1">
    <source>
        <dbReference type="Proteomes" id="UP000827889"/>
    </source>
</evidence>
<dbReference type="Pfam" id="PF08284">
    <property type="entry name" value="RVP_2"/>
    <property type="match status" value="1"/>
</dbReference>
<keyword evidence="1" id="KW-1185">Reference proteome</keyword>